<dbReference type="Gene3D" id="3.40.50.1820">
    <property type="entry name" value="alpha/beta hydrolase"/>
    <property type="match status" value="1"/>
</dbReference>
<dbReference type="eggNOG" id="COG2267">
    <property type="taxonomic scope" value="Bacteria"/>
</dbReference>
<dbReference type="OrthoDB" id="9804723at2"/>
<dbReference type="InterPro" id="IPR029058">
    <property type="entry name" value="AB_hydrolase_fold"/>
</dbReference>
<dbReference type="Pfam" id="PF12697">
    <property type="entry name" value="Abhydrolase_6"/>
    <property type="match status" value="1"/>
</dbReference>
<sequence length="269" mass="28316">MDLAPRHGVDTAAQRFGTGERAALAIHCMLGTSSMWEPVLAPLGATIAATAFDLPGHGKSGLWPVDDTPGAYQTLATRIAASFIDRPVDLIGHSFGAVVALRLAVAAPEAVRSLTLIEPVLFSAVADTSEGHLWRRRQDDYETLYAAGDAEGAARDFVGKWGVGTPWEALSDRHRARFTAQMPIVASVSASNFSDPGQICRPGGFEAIDAPVLLIHGSDSPPVMAEICEAIAGRLPDVGVASVPGAGHMLPLTHARQLSDLIALNLERS</sequence>
<dbReference type="RefSeq" id="WP_036634839.1">
    <property type="nucleotide sequence ID" value="NZ_JFZB01000003.1"/>
</dbReference>
<dbReference type="PANTHER" id="PTHR43798:SF33">
    <property type="entry name" value="HYDROLASE, PUTATIVE (AFU_ORTHOLOGUE AFUA_2G14860)-RELATED"/>
    <property type="match status" value="1"/>
</dbReference>
<comment type="caution">
    <text evidence="2">The sequence shown here is derived from an EMBL/GenBank/DDBJ whole genome shotgun (WGS) entry which is preliminary data.</text>
</comment>
<organism evidence="2 3">
    <name type="scientific">Paenirhodobacter enshiensis</name>
    <dbReference type="NCBI Taxonomy" id="1105367"/>
    <lineage>
        <taxon>Bacteria</taxon>
        <taxon>Pseudomonadati</taxon>
        <taxon>Pseudomonadota</taxon>
        <taxon>Alphaproteobacteria</taxon>
        <taxon>Rhodobacterales</taxon>
        <taxon>Rhodobacter group</taxon>
        <taxon>Paenirhodobacter</taxon>
    </lineage>
</organism>
<dbReference type="EMBL" id="JFZB01000003">
    <property type="protein sequence ID" value="KFI29732.1"/>
    <property type="molecule type" value="Genomic_DNA"/>
</dbReference>
<proteinExistence type="predicted"/>
<accession>A0A086Y632</accession>
<dbReference type="InterPro" id="IPR050266">
    <property type="entry name" value="AB_hydrolase_sf"/>
</dbReference>
<dbReference type="STRING" id="1105367.CG50_08850"/>
<dbReference type="GO" id="GO:0016020">
    <property type="term" value="C:membrane"/>
    <property type="evidence" value="ECO:0007669"/>
    <property type="project" value="TreeGrafter"/>
</dbReference>
<dbReference type="PRINTS" id="PR00111">
    <property type="entry name" value="ABHYDROLASE"/>
</dbReference>
<evidence type="ECO:0000259" key="1">
    <source>
        <dbReference type="Pfam" id="PF12697"/>
    </source>
</evidence>
<dbReference type="AlphaFoldDB" id="A0A086Y632"/>
<evidence type="ECO:0000313" key="3">
    <source>
        <dbReference type="Proteomes" id="UP000028824"/>
    </source>
</evidence>
<name>A0A086Y632_9RHOB</name>
<protein>
    <recommendedName>
        <fullName evidence="1">AB hydrolase-1 domain-containing protein</fullName>
    </recommendedName>
</protein>
<dbReference type="InterPro" id="IPR000073">
    <property type="entry name" value="AB_hydrolase_1"/>
</dbReference>
<gene>
    <name evidence="2" type="ORF">CG50_08850</name>
</gene>
<feature type="domain" description="AB hydrolase-1" evidence="1">
    <location>
        <begin position="26"/>
        <end position="259"/>
    </location>
</feature>
<reference evidence="2 3" key="1">
    <citation type="submission" date="2014-03" db="EMBL/GenBank/DDBJ databases">
        <title>Genome of Paenirhodobacter enshiensis DW2-9.</title>
        <authorList>
            <person name="Wang D."/>
            <person name="Wang G."/>
        </authorList>
    </citation>
    <scope>NUCLEOTIDE SEQUENCE [LARGE SCALE GENOMIC DNA]</scope>
    <source>
        <strain evidence="2 3">DW2-9</strain>
    </source>
</reference>
<keyword evidence="3" id="KW-1185">Reference proteome</keyword>
<dbReference type="Proteomes" id="UP000028824">
    <property type="component" value="Unassembled WGS sequence"/>
</dbReference>
<dbReference type="SUPFAM" id="SSF53474">
    <property type="entry name" value="alpha/beta-Hydrolases"/>
    <property type="match status" value="1"/>
</dbReference>
<dbReference type="PANTHER" id="PTHR43798">
    <property type="entry name" value="MONOACYLGLYCEROL LIPASE"/>
    <property type="match status" value="1"/>
</dbReference>
<evidence type="ECO:0000313" key="2">
    <source>
        <dbReference type="EMBL" id="KFI29732.1"/>
    </source>
</evidence>